<dbReference type="EMBL" id="CAJHUC010002013">
    <property type="protein sequence ID" value="CAD7702955.1"/>
    <property type="molecule type" value="Genomic_DNA"/>
</dbReference>
<evidence type="ECO:0000256" key="1">
    <source>
        <dbReference type="SAM" id="MobiDB-lite"/>
    </source>
</evidence>
<accession>A0A8S1JA39</accession>
<name>A0A8S1JA39_9CHLO</name>
<keyword evidence="3" id="KW-1185">Reference proteome</keyword>
<feature type="compositionally biased region" description="Pro residues" evidence="1">
    <location>
        <begin position="40"/>
        <end position="49"/>
    </location>
</feature>
<sequence>VSLTAAREHVGSLEEVHFVLFDRETWDAFLECAKSRFKRPPSPPDAPDPPCKRLRLDEGEGESGEGDAKEDGSNREEEKRRSGEKDDRKRDDGKER</sequence>
<gene>
    <name evidence="2" type="ORF">OSTQU699_LOCUS8318</name>
</gene>
<feature type="non-terminal residue" evidence="2">
    <location>
        <position position="1"/>
    </location>
</feature>
<organism evidence="2 3">
    <name type="scientific">Ostreobium quekettii</name>
    <dbReference type="NCBI Taxonomy" id="121088"/>
    <lineage>
        <taxon>Eukaryota</taxon>
        <taxon>Viridiplantae</taxon>
        <taxon>Chlorophyta</taxon>
        <taxon>core chlorophytes</taxon>
        <taxon>Ulvophyceae</taxon>
        <taxon>TCBD clade</taxon>
        <taxon>Bryopsidales</taxon>
        <taxon>Ostreobineae</taxon>
        <taxon>Ostreobiaceae</taxon>
        <taxon>Ostreobium</taxon>
    </lineage>
</organism>
<protein>
    <submittedName>
        <fullName evidence="2">Uncharacterized protein</fullName>
    </submittedName>
</protein>
<proteinExistence type="predicted"/>
<feature type="region of interest" description="Disordered" evidence="1">
    <location>
        <begin position="35"/>
        <end position="96"/>
    </location>
</feature>
<dbReference type="Proteomes" id="UP000708148">
    <property type="component" value="Unassembled WGS sequence"/>
</dbReference>
<dbReference type="AlphaFoldDB" id="A0A8S1JA39"/>
<evidence type="ECO:0000313" key="3">
    <source>
        <dbReference type="Proteomes" id="UP000708148"/>
    </source>
</evidence>
<dbReference type="OrthoDB" id="6133115at2759"/>
<reference evidence="2" key="1">
    <citation type="submission" date="2020-12" db="EMBL/GenBank/DDBJ databases">
        <authorList>
            <person name="Iha C."/>
        </authorList>
    </citation>
    <scope>NUCLEOTIDE SEQUENCE</scope>
</reference>
<feature type="compositionally biased region" description="Basic and acidic residues" evidence="1">
    <location>
        <begin position="66"/>
        <end position="96"/>
    </location>
</feature>
<evidence type="ECO:0000313" key="2">
    <source>
        <dbReference type="EMBL" id="CAD7702955.1"/>
    </source>
</evidence>
<comment type="caution">
    <text evidence="2">The sequence shown here is derived from an EMBL/GenBank/DDBJ whole genome shotgun (WGS) entry which is preliminary data.</text>
</comment>